<dbReference type="AlphaFoldDB" id="A0A857EYS5"/>
<keyword evidence="1" id="KW-0812">Transmembrane</keyword>
<reference evidence="3" key="1">
    <citation type="submission" date="2019-09" db="EMBL/GenBank/DDBJ databases">
        <title>Yersinia canariae sp. nov., isolated from a human yersiniosis case.</title>
        <authorList>
            <person name="Nguyen S.V."/>
            <person name="Greig D."/>
            <person name="Hurley D."/>
            <person name="Cao Y."/>
            <person name="McCabe E."/>
            <person name="Mitchell M."/>
            <person name="Jenkins C."/>
            <person name="Fanning S."/>
        </authorList>
    </citation>
    <scope>NUCLEOTIDE SEQUENCE [LARGE SCALE GENOMIC DNA]</scope>
    <source>
        <strain evidence="3">NCTC 14382</strain>
    </source>
</reference>
<evidence type="ECO:0000313" key="2">
    <source>
        <dbReference type="EMBL" id="QHB32134.1"/>
    </source>
</evidence>
<feature type="transmembrane region" description="Helical" evidence="1">
    <location>
        <begin position="12"/>
        <end position="35"/>
    </location>
</feature>
<evidence type="ECO:0000313" key="3">
    <source>
        <dbReference type="Proteomes" id="UP000464402"/>
    </source>
</evidence>
<gene>
    <name evidence="2" type="ORF">F0T03_08155</name>
</gene>
<protein>
    <submittedName>
        <fullName evidence="2">Uncharacterized protein</fullName>
    </submittedName>
</protein>
<keyword evidence="3" id="KW-1185">Reference proteome</keyword>
<keyword evidence="1" id="KW-1133">Transmembrane helix</keyword>
<name>A0A857EYS5_9GAMM</name>
<accession>A0A857EYS5</accession>
<proteinExistence type="predicted"/>
<dbReference type="Proteomes" id="UP000464402">
    <property type="component" value="Chromosome"/>
</dbReference>
<organism evidence="2 3">
    <name type="scientific">Yersinia canariae</name>
    <dbReference type="NCBI Taxonomy" id="2607663"/>
    <lineage>
        <taxon>Bacteria</taxon>
        <taxon>Pseudomonadati</taxon>
        <taxon>Pseudomonadota</taxon>
        <taxon>Gammaproteobacteria</taxon>
        <taxon>Enterobacterales</taxon>
        <taxon>Yersiniaceae</taxon>
        <taxon>Yersinia</taxon>
    </lineage>
</organism>
<sequence length="98" mass="11504">MKMKKVKAEKSLWLILIMAAMIYLIIPPYLLGYFFKLYNLNPFHIAPLPHFNPFNSERGIPLFQTFSYLLVIWLIFNVVVAVVVAIIYRLTPRSDDNE</sequence>
<keyword evidence="1" id="KW-0472">Membrane</keyword>
<evidence type="ECO:0000256" key="1">
    <source>
        <dbReference type="SAM" id="Phobius"/>
    </source>
</evidence>
<feature type="transmembrane region" description="Helical" evidence="1">
    <location>
        <begin position="66"/>
        <end position="88"/>
    </location>
</feature>
<dbReference type="KEGG" id="yca:F0T03_08155"/>
<dbReference type="EMBL" id="CP043727">
    <property type="protein sequence ID" value="QHB32134.1"/>
    <property type="molecule type" value="Genomic_DNA"/>
</dbReference>